<evidence type="ECO:0000313" key="1">
    <source>
        <dbReference type="EMBL" id="RZF43207.1"/>
    </source>
</evidence>
<dbReference type="EMBL" id="QKKF02012839">
    <property type="protein sequence ID" value="RZF43207.1"/>
    <property type="molecule type" value="Genomic_DNA"/>
</dbReference>
<name>A0A482XC01_LAOST</name>
<dbReference type="InterPro" id="IPR028103">
    <property type="entry name" value="Spatacsin"/>
</dbReference>
<sequence length="525" mass="59702">MQVEGVVTSGETKEEMERLCCRGHEEKGADMKKSGERMGYNATEELKIICLTTLNASLREFLIKNMDDILNDEAEENYMFLSLVLDVMIRYDSSPNAEEEIPKKLCLTISSVKALSQDKKSMILTELFFKTWDIVLLDKLNSTTCWQYLIENNRLDLLKLWIGHESPPVSHSDWPQQWPITQPMVDWVFEADCLDSTRRVVLDWLANDGIISTNCKENAQTVLQQLGRVKLLGKYEQVLDAELHRTLLQFASDRNMIDLVVNLTKEMPDVYSKYIQDNERTDKQWLQLWKAFMKVDDNWEQDTILELVQKTADFIASNDKMEAYLQSHPSVALAIAILQNKSLVEIENAQSISPLLAVGVQSEDELNCKKQTSLYDLLSATTAFQTDNLFQWQRKRISHQESGESAIFPHFGCSELSSKFGHKQTVQYVDYLQNGRPSFAFLQFFQENSRAQGKIPLRMQKRGANVAHGLALRSAVVCGGGGTSAATCVAFVEMLSRTSLPLRVHWPLSLPYETVTRTITAGSRS</sequence>
<dbReference type="Proteomes" id="UP000291343">
    <property type="component" value="Unassembled WGS sequence"/>
</dbReference>
<organism evidence="1 2">
    <name type="scientific">Laodelphax striatellus</name>
    <name type="common">Small brown planthopper</name>
    <name type="synonym">Delphax striatella</name>
    <dbReference type="NCBI Taxonomy" id="195883"/>
    <lineage>
        <taxon>Eukaryota</taxon>
        <taxon>Metazoa</taxon>
        <taxon>Ecdysozoa</taxon>
        <taxon>Arthropoda</taxon>
        <taxon>Hexapoda</taxon>
        <taxon>Insecta</taxon>
        <taxon>Pterygota</taxon>
        <taxon>Neoptera</taxon>
        <taxon>Paraneoptera</taxon>
        <taxon>Hemiptera</taxon>
        <taxon>Auchenorrhyncha</taxon>
        <taxon>Fulgoroidea</taxon>
        <taxon>Delphacidae</taxon>
        <taxon>Criomorphinae</taxon>
        <taxon>Laodelphax</taxon>
    </lineage>
</organism>
<dbReference type="OrthoDB" id="2018754at2759"/>
<protein>
    <submittedName>
        <fullName evidence="1">Uncharacterized protein</fullName>
    </submittedName>
</protein>
<comment type="caution">
    <text evidence="1">The sequence shown here is derived from an EMBL/GenBank/DDBJ whole genome shotgun (WGS) entry which is preliminary data.</text>
</comment>
<gene>
    <name evidence="1" type="ORF">LSTR_LSTR015646</name>
</gene>
<dbReference type="STRING" id="195883.A0A482XC01"/>
<dbReference type="PANTHER" id="PTHR13650:SF0">
    <property type="entry name" value="SPATACSIN"/>
    <property type="match status" value="1"/>
</dbReference>
<dbReference type="PANTHER" id="PTHR13650">
    <property type="entry name" value="SPATACSIN"/>
    <property type="match status" value="1"/>
</dbReference>
<keyword evidence="2" id="KW-1185">Reference proteome</keyword>
<reference evidence="1 2" key="1">
    <citation type="journal article" date="2017" name="Gigascience">
        <title>Genome sequence of the small brown planthopper, Laodelphax striatellus.</title>
        <authorList>
            <person name="Zhu J."/>
            <person name="Jiang F."/>
            <person name="Wang X."/>
            <person name="Yang P."/>
            <person name="Bao Y."/>
            <person name="Zhao W."/>
            <person name="Wang W."/>
            <person name="Lu H."/>
            <person name="Wang Q."/>
            <person name="Cui N."/>
            <person name="Li J."/>
            <person name="Chen X."/>
            <person name="Luo L."/>
            <person name="Yu J."/>
            <person name="Kang L."/>
            <person name="Cui F."/>
        </authorList>
    </citation>
    <scope>NUCLEOTIDE SEQUENCE [LARGE SCALE GENOMIC DNA]</scope>
    <source>
        <strain evidence="1">Lst14</strain>
    </source>
</reference>
<dbReference type="GO" id="GO:0005737">
    <property type="term" value="C:cytoplasm"/>
    <property type="evidence" value="ECO:0007669"/>
    <property type="project" value="TreeGrafter"/>
</dbReference>
<dbReference type="InParanoid" id="A0A482XC01"/>
<dbReference type="AlphaFoldDB" id="A0A482XC01"/>
<accession>A0A482XC01</accession>
<evidence type="ECO:0000313" key="2">
    <source>
        <dbReference type="Proteomes" id="UP000291343"/>
    </source>
</evidence>
<proteinExistence type="predicted"/>